<dbReference type="PATRIC" id="fig|38307.3.peg.1654"/>
<keyword evidence="5" id="KW-0732">Signal</keyword>
<dbReference type="GO" id="GO:0009055">
    <property type="term" value="F:electron transfer activity"/>
    <property type="evidence" value="ECO:0007669"/>
    <property type="project" value="InterPro"/>
</dbReference>
<evidence type="ECO:0000313" key="8">
    <source>
        <dbReference type="Proteomes" id="UP000077786"/>
    </source>
</evidence>
<dbReference type="Gene3D" id="1.10.760.10">
    <property type="entry name" value="Cytochrome c-like domain"/>
    <property type="match status" value="1"/>
</dbReference>
<gene>
    <name evidence="7" type="ORF">A0123_01606</name>
</gene>
<evidence type="ECO:0000256" key="3">
    <source>
        <dbReference type="ARBA" id="ARBA00023004"/>
    </source>
</evidence>
<accession>A0A1B6VK41</accession>
<dbReference type="SUPFAM" id="SSF46626">
    <property type="entry name" value="Cytochrome c"/>
    <property type="match status" value="1"/>
</dbReference>
<dbReference type="PROSITE" id="PS51007">
    <property type="entry name" value="CYTC"/>
    <property type="match status" value="1"/>
</dbReference>
<evidence type="ECO:0000259" key="6">
    <source>
        <dbReference type="PROSITE" id="PS51007"/>
    </source>
</evidence>
<dbReference type="AlphaFoldDB" id="A0A1B6VK41"/>
<feature type="chain" id="PRO_5008590123" evidence="5">
    <location>
        <begin position="22"/>
        <end position="152"/>
    </location>
</feature>
<reference evidence="7 8" key="1">
    <citation type="submission" date="2016-03" db="EMBL/GenBank/DDBJ databases">
        <title>Draft genome sequence of Gluconobacter cerinus strain CECT 9110.</title>
        <authorList>
            <person name="Sainz F."/>
            <person name="Mas A."/>
            <person name="Torija M.J."/>
        </authorList>
    </citation>
    <scope>NUCLEOTIDE SEQUENCE [LARGE SCALE GENOMIC DNA]</scope>
    <source>
        <strain evidence="7 8">CECT 9110</strain>
    </source>
</reference>
<comment type="caution">
    <text evidence="7">The sequence shown here is derived from an EMBL/GenBank/DDBJ whole genome shotgun (WGS) entry which is preliminary data.</text>
</comment>
<organism evidence="7 8">
    <name type="scientific">Gluconobacter cerinus</name>
    <dbReference type="NCBI Taxonomy" id="38307"/>
    <lineage>
        <taxon>Bacteria</taxon>
        <taxon>Pseudomonadati</taxon>
        <taxon>Pseudomonadota</taxon>
        <taxon>Alphaproteobacteria</taxon>
        <taxon>Acetobacterales</taxon>
        <taxon>Acetobacteraceae</taxon>
        <taxon>Gluconobacter</taxon>
    </lineage>
</organism>
<dbReference type="GO" id="GO:0046872">
    <property type="term" value="F:metal ion binding"/>
    <property type="evidence" value="ECO:0007669"/>
    <property type="project" value="UniProtKB-KW"/>
</dbReference>
<dbReference type="InterPro" id="IPR009056">
    <property type="entry name" value="Cyt_c-like_dom"/>
</dbReference>
<keyword evidence="2 4" id="KW-0479">Metal-binding</keyword>
<evidence type="ECO:0000313" key="7">
    <source>
        <dbReference type="EMBL" id="OAJ67564.1"/>
    </source>
</evidence>
<dbReference type="Proteomes" id="UP000077786">
    <property type="component" value="Unassembled WGS sequence"/>
</dbReference>
<evidence type="ECO:0000256" key="4">
    <source>
        <dbReference type="PROSITE-ProRule" id="PRU00433"/>
    </source>
</evidence>
<dbReference type="InterPro" id="IPR051459">
    <property type="entry name" value="Cytochrome_c-type_DH"/>
</dbReference>
<dbReference type="RefSeq" id="WP_046901847.1">
    <property type="nucleotide sequence ID" value="NZ_JBDNTQ010000024.1"/>
</dbReference>
<feature type="domain" description="Cytochrome c" evidence="6">
    <location>
        <begin position="19"/>
        <end position="112"/>
    </location>
</feature>
<proteinExistence type="predicted"/>
<protein>
    <submittedName>
        <fullName evidence="7">Cytochrome C biogenesis protein DsbD</fullName>
    </submittedName>
</protein>
<dbReference type="Pfam" id="PF00034">
    <property type="entry name" value="Cytochrom_C"/>
    <property type="match status" value="1"/>
</dbReference>
<sequence length="152" mass="15765">MTKLAALFIGLLLGSTAIAYAEDGQALYSSKCSVCHQAAGIGSPGQFPPLSGRVGKIASSPEGKAYLKDVLLNGLHGAIDVSDETYVGFMPSFNSLTDSQIAAVLTYVSSLNTPGKAPAFSEDEIKAARGTPKKAKEIVSERAALNSIHPLP</sequence>
<dbReference type="OrthoDB" id="70223at2"/>
<evidence type="ECO:0000256" key="5">
    <source>
        <dbReference type="SAM" id="SignalP"/>
    </source>
</evidence>
<evidence type="ECO:0000256" key="2">
    <source>
        <dbReference type="ARBA" id="ARBA00022723"/>
    </source>
</evidence>
<dbReference type="EMBL" id="LUTU01000007">
    <property type="protein sequence ID" value="OAJ67564.1"/>
    <property type="molecule type" value="Genomic_DNA"/>
</dbReference>
<dbReference type="PANTHER" id="PTHR35008:SF4">
    <property type="entry name" value="BLL4482 PROTEIN"/>
    <property type="match status" value="1"/>
</dbReference>
<feature type="signal peptide" evidence="5">
    <location>
        <begin position="1"/>
        <end position="21"/>
    </location>
</feature>
<evidence type="ECO:0000256" key="1">
    <source>
        <dbReference type="ARBA" id="ARBA00022617"/>
    </source>
</evidence>
<dbReference type="GO" id="GO:0020037">
    <property type="term" value="F:heme binding"/>
    <property type="evidence" value="ECO:0007669"/>
    <property type="project" value="InterPro"/>
</dbReference>
<dbReference type="PANTHER" id="PTHR35008">
    <property type="entry name" value="BLL4482 PROTEIN-RELATED"/>
    <property type="match status" value="1"/>
</dbReference>
<dbReference type="InterPro" id="IPR036909">
    <property type="entry name" value="Cyt_c-like_dom_sf"/>
</dbReference>
<keyword evidence="1 4" id="KW-0349">Heme</keyword>
<keyword evidence="3 4" id="KW-0408">Iron</keyword>
<name>A0A1B6VK41_9PROT</name>